<gene>
    <name evidence="4" type="ORF">IRJ16_18555</name>
</gene>
<dbReference type="Pfam" id="PF00023">
    <property type="entry name" value="Ank"/>
    <property type="match status" value="1"/>
</dbReference>
<dbReference type="RefSeq" id="WP_194113140.1">
    <property type="nucleotide sequence ID" value="NZ_JADFFL010000008.1"/>
</dbReference>
<evidence type="ECO:0000313" key="5">
    <source>
        <dbReference type="Proteomes" id="UP000622475"/>
    </source>
</evidence>
<accession>A0A929PY59</accession>
<name>A0A929PY59_9SPHI</name>
<proteinExistence type="predicted"/>
<dbReference type="InterPro" id="IPR036770">
    <property type="entry name" value="Ankyrin_rpt-contain_sf"/>
</dbReference>
<dbReference type="InterPro" id="IPR002110">
    <property type="entry name" value="Ankyrin_rpt"/>
</dbReference>
<dbReference type="InterPro" id="IPR050776">
    <property type="entry name" value="Ank_Repeat/CDKN_Inhibitor"/>
</dbReference>
<sequence length="215" mass="22573">MNTDHLEELIAAGDTAALTALLQGNRALASAPTSHGVSPLMLSCYYKKPEASAVLLKFVDEVNLFEAAAVGKFDVVAYIVGTHPDSVNDFAPDGFTPLGLACYFGQAEVARYLVLKGAEVNLPSNNGFNVFPLHSATAGNFTDIARMLVANGAEVNVVQKSGVTPLHSAAQNGNADMLILLLEKGADVGIRMEGGKLPADLARDKGFNEIAEILS</sequence>
<protein>
    <submittedName>
        <fullName evidence="4">Ankyrin repeat domain-containing protein</fullName>
    </submittedName>
</protein>
<dbReference type="PROSITE" id="PS50297">
    <property type="entry name" value="ANK_REP_REGION"/>
    <property type="match status" value="2"/>
</dbReference>
<dbReference type="EMBL" id="JADFFL010000008">
    <property type="protein sequence ID" value="MBE9663891.1"/>
    <property type="molecule type" value="Genomic_DNA"/>
</dbReference>
<evidence type="ECO:0000256" key="2">
    <source>
        <dbReference type="ARBA" id="ARBA00023043"/>
    </source>
</evidence>
<evidence type="ECO:0000313" key="4">
    <source>
        <dbReference type="EMBL" id="MBE9663891.1"/>
    </source>
</evidence>
<dbReference type="PRINTS" id="PR01415">
    <property type="entry name" value="ANKYRIN"/>
</dbReference>
<keyword evidence="1" id="KW-0677">Repeat</keyword>
<keyword evidence="2 3" id="KW-0040">ANK repeat</keyword>
<dbReference type="PANTHER" id="PTHR24201">
    <property type="entry name" value="ANK_REP_REGION DOMAIN-CONTAINING PROTEIN"/>
    <property type="match status" value="1"/>
</dbReference>
<comment type="caution">
    <text evidence="4">The sequence shown here is derived from an EMBL/GenBank/DDBJ whole genome shotgun (WGS) entry which is preliminary data.</text>
</comment>
<dbReference type="PROSITE" id="PS50088">
    <property type="entry name" value="ANK_REPEAT"/>
    <property type="match status" value="3"/>
</dbReference>
<dbReference type="SUPFAM" id="SSF48403">
    <property type="entry name" value="Ankyrin repeat"/>
    <property type="match status" value="1"/>
</dbReference>
<reference evidence="4" key="1">
    <citation type="submission" date="2020-10" db="EMBL/GenBank/DDBJ databases">
        <title>Mucilaginibacter mali sp. nov., isolated from rhizosphere soil of apple orchard.</title>
        <authorList>
            <person name="Lee J.-S."/>
            <person name="Kim H.S."/>
            <person name="Kim J.-S."/>
        </authorList>
    </citation>
    <scope>NUCLEOTIDE SEQUENCE</scope>
    <source>
        <strain evidence="4">KCTC 22746</strain>
    </source>
</reference>
<feature type="repeat" description="ANK" evidence="3">
    <location>
        <begin position="93"/>
        <end position="125"/>
    </location>
</feature>
<evidence type="ECO:0000256" key="1">
    <source>
        <dbReference type="ARBA" id="ARBA00022737"/>
    </source>
</evidence>
<dbReference type="Gene3D" id="1.25.40.20">
    <property type="entry name" value="Ankyrin repeat-containing domain"/>
    <property type="match status" value="2"/>
</dbReference>
<evidence type="ECO:0000256" key="3">
    <source>
        <dbReference type="PROSITE-ProRule" id="PRU00023"/>
    </source>
</evidence>
<feature type="repeat" description="ANK" evidence="3">
    <location>
        <begin position="128"/>
        <end position="160"/>
    </location>
</feature>
<organism evidence="4 5">
    <name type="scientific">Mucilaginibacter myungsuensis</name>
    <dbReference type="NCBI Taxonomy" id="649104"/>
    <lineage>
        <taxon>Bacteria</taxon>
        <taxon>Pseudomonadati</taxon>
        <taxon>Bacteroidota</taxon>
        <taxon>Sphingobacteriia</taxon>
        <taxon>Sphingobacteriales</taxon>
        <taxon>Sphingobacteriaceae</taxon>
        <taxon>Mucilaginibacter</taxon>
    </lineage>
</organism>
<keyword evidence="5" id="KW-1185">Reference proteome</keyword>
<feature type="repeat" description="ANK" evidence="3">
    <location>
        <begin position="161"/>
        <end position="193"/>
    </location>
</feature>
<dbReference type="Proteomes" id="UP000622475">
    <property type="component" value="Unassembled WGS sequence"/>
</dbReference>
<dbReference type="AlphaFoldDB" id="A0A929PY59"/>
<dbReference type="SMART" id="SM00248">
    <property type="entry name" value="ANK"/>
    <property type="match status" value="4"/>
</dbReference>
<dbReference type="Pfam" id="PF12796">
    <property type="entry name" value="Ank_2"/>
    <property type="match status" value="1"/>
</dbReference>